<reference evidence="2" key="1">
    <citation type="journal article" date="2021" name="PeerJ">
        <title>Extensive microbial diversity within the chicken gut microbiome revealed by metagenomics and culture.</title>
        <authorList>
            <person name="Gilroy R."/>
            <person name="Ravi A."/>
            <person name="Getino M."/>
            <person name="Pursley I."/>
            <person name="Horton D.L."/>
            <person name="Alikhan N.F."/>
            <person name="Baker D."/>
            <person name="Gharbi K."/>
            <person name="Hall N."/>
            <person name="Watson M."/>
            <person name="Adriaenssens E.M."/>
            <person name="Foster-Nyarko E."/>
            <person name="Jarju S."/>
            <person name="Secka A."/>
            <person name="Antonio M."/>
            <person name="Oren A."/>
            <person name="Chaudhuri R.R."/>
            <person name="La Ragione R."/>
            <person name="Hildebrand F."/>
            <person name="Pallen M.J."/>
        </authorList>
    </citation>
    <scope>NUCLEOTIDE SEQUENCE</scope>
    <source>
        <strain evidence="2">ChiHjej13B12-752</strain>
    </source>
</reference>
<gene>
    <name evidence="2" type="ORF">H9891_00700</name>
</gene>
<organism evidence="2 3">
    <name type="scientific">Candidatus Salinicoccus stercoripullorum</name>
    <dbReference type="NCBI Taxonomy" id="2838756"/>
    <lineage>
        <taxon>Bacteria</taxon>
        <taxon>Bacillati</taxon>
        <taxon>Bacillota</taxon>
        <taxon>Bacilli</taxon>
        <taxon>Bacillales</taxon>
        <taxon>Staphylococcaceae</taxon>
        <taxon>Salinicoccus</taxon>
    </lineage>
</organism>
<name>A0A9D1TZ16_9STAP</name>
<comment type="caution">
    <text evidence="2">The sequence shown here is derived from an EMBL/GenBank/DDBJ whole genome shotgun (WGS) entry which is preliminary data.</text>
</comment>
<dbReference type="Proteomes" id="UP000823989">
    <property type="component" value="Unassembled WGS sequence"/>
</dbReference>
<feature type="transmembrane region" description="Helical" evidence="1">
    <location>
        <begin position="38"/>
        <end position="58"/>
    </location>
</feature>
<reference evidence="2" key="2">
    <citation type="submission" date="2021-04" db="EMBL/GenBank/DDBJ databases">
        <authorList>
            <person name="Gilroy R."/>
        </authorList>
    </citation>
    <scope>NUCLEOTIDE SEQUENCE</scope>
    <source>
        <strain evidence="2">ChiHjej13B12-752</strain>
    </source>
</reference>
<protein>
    <submittedName>
        <fullName evidence="2">Uncharacterized protein</fullName>
    </submittedName>
</protein>
<feature type="transmembrane region" description="Helical" evidence="1">
    <location>
        <begin position="102"/>
        <end position="126"/>
    </location>
</feature>
<keyword evidence="1" id="KW-0472">Membrane</keyword>
<evidence type="ECO:0000313" key="3">
    <source>
        <dbReference type="Proteomes" id="UP000823989"/>
    </source>
</evidence>
<sequence length="134" mass="14272">MPENTGNLNRNLIITLAMVALIRPLMSIIGISEIVGKPVASITSTIVISIIWIAAVTIKNETRPVITLMMTGIAYAITAMILSGILSPILTGTLQGPLTNSFAIISMLMTNIVWGFVTGIAAAFLLKMKKTQSD</sequence>
<evidence type="ECO:0000256" key="1">
    <source>
        <dbReference type="SAM" id="Phobius"/>
    </source>
</evidence>
<dbReference type="AlphaFoldDB" id="A0A9D1TZ16"/>
<feature type="transmembrane region" description="Helical" evidence="1">
    <location>
        <begin position="12"/>
        <end position="32"/>
    </location>
</feature>
<accession>A0A9D1TZ16</accession>
<proteinExistence type="predicted"/>
<evidence type="ECO:0000313" key="2">
    <source>
        <dbReference type="EMBL" id="HIW11672.1"/>
    </source>
</evidence>
<feature type="transmembrane region" description="Helical" evidence="1">
    <location>
        <begin position="65"/>
        <end position="90"/>
    </location>
</feature>
<keyword evidence="1" id="KW-0812">Transmembrane</keyword>
<keyword evidence="1" id="KW-1133">Transmembrane helix</keyword>
<dbReference type="EMBL" id="DXHR01000002">
    <property type="protein sequence ID" value="HIW11672.1"/>
    <property type="molecule type" value="Genomic_DNA"/>
</dbReference>